<keyword evidence="2" id="KW-1185">Reference proteome</keyword>
<evidence type="ECO:0000313" key="1">
    <source>
        <dbReference type="EMBL" id="AQS35930.1"/>
    </source>
</evidence>
<gene>
    <name evidence="1" type="ORF">Sps_00737</name>
</gene>
<dbReference type="EMBL" id="CP014782">
    <property type="protein sequence ID" value="AQS35930.1"/>
    <property type="molecule type" value="Genomic_DNA"/>
</dbReference>
<dbReference type="KEGG" id="spsw:Sps_00737"/>
<sequence length="98" mass="10677">MTKNAEMLTQASLSLMVFILLMSNLVPAWNVYQSRMSIKTDAPSGSSLAERYLILGDWPAESELSSVIRDNDKFIVTSAKINTNSGSTSGIDSNADMQ</sequence>
<dbReference type="RefSeq" id="WP_237157982.1">
    <property type="nucleotide sequence ID" value="NZ_CP014782.1"/>
</dbReference>
<organism evidence="1 2">
    <name type="scientific">Shewanella psychrophila</name>
    <dbReference type="NCBI Taxonomy" id="225848"/>
    <lineage>
        <taxon>Bacteria</taxon>
        <taxon>Pseudomonadati</taxon>
        <taxon>Pseudomonadota</taxon>
        <taxon>Gammaproteobacteria</taxon>
        <taxon>Alteromonadales</taxon>
        <taxon>Shewanellaceae</taxon>
        <taxon>Shewanella</taxon>
    </lineage>
</organism>
<proteinExistence type="predicted"/>
<dbReference type="Proteomes" id="UP000189545">
    <property type="component" value="Chromosome"/>
</dbReference>
<evidence type="ECO:0000313" key="2">
    <source>
        <dbReference type="Proteomes" id="UP000189545"/>
    </source>
</evidence>
<reference evidence="1 2" key="1">
    <citation type="submission" date="2016-03" db="EMBL/GenBank/DDBJ databases">
        <title>Complete genome sequence of Shewanella psychrophila WP2, a deep sea bacterium isolated from west Pacific sediment.</title>
        <authorList>
            <person name="Xu G."/>
            <person name="Jian H."/>
        </authorList>
    </citation>
    <scope>NUCLEOTIDE SEQUENCE [LARGE SCALE GENOMIC DNA]</scope>
    <source>
        <strain evidence="1 2">WP2</strain>
    </source>
</reference>
<accession>A0A1S6HK89</accession>
<dbReference type="AlphaFoldDB" id="A0A1S6HK89"/>
<protein>
    <submittedName>
        <fullName evidence="1">Uncharacterized protein</fullName>
    </submittedName>
</protein>
<name>A0A1S6HK89_9GAMM</name>